<evidence type="ECO:0000313" key="10">
    <source>
        <dbReference type="Proteomes" id="UP000030624"/>
    </source>
</evidence>
<keyword evidence="2" id="KW-1003">Cell membrane</keyword>
<dbReference type="GO" id="GO:0005886">
    <property type="term" value="C:plasma membrane"/>
    <property type="evidence" value="ECO:0007669"/>
    <property type="project" value="UniProtKB-SubCell"/>
</dbReference>
<dbReference type="InterPro" id="IPR046806">
    <property type="entry name" value="MrpA_C/MbhE"/>
</dbReference>
<keyword evidence="3 6" id="KW-0812">Transmembrane</keyword>
<feature type="transmembrane region" description="Helical" evidence="6">
    <location>
        <begin position="53"/>
        <end position="73"/>
    </location>
</feature>
<dbReference type="HOGENOM" id="CLU_1044291_0_0_2"/>
<dbReference type="Pfam" id="PF13244">
    <property type="entry name" value="MbhD"/>
    <property type="match status" value="1"/>
</dbReference>
<dbReference type="InterPro" id="IPR042106">
    <property type="entry name" value="Nuo/plastoQ_OxRdtase_6_NuoJ"/>
</dbReference>
<sequence length="268" mass="29764">MIVPLDIALIIFLIVSAVSALMVRDLLASIAILGTYTFVMACIYVQMNSVDVGFTEAAIGAGASTALMVASLTRLKRFDTSKINVSKAVVGAMAVFMLAGLFIYVVEDMPPFGEPESPPNKWIELFSLEDSGISTQLENGVLPDEIRSRIESIGYTTASNWPPLEDGTYRIVWNEEEHGWDVLIEKNEKFFPNLEKLYFIESSNGELKVYRYSIPVRWEEKSEEEMNTPNMVTAGLADYRGYDTLGETVVIFTAAVSVAALLRRGYLE</sequence>
<name>A0A0A7GBT2_GEOAI</name>
<feature type="transmembrane region" description="Helical" evidence="6">
    <location>
        <begin position="30"/>
        <end position="47"/>
    </location>
</feature>
<dbReference type="InterPro" id="IPR025383">
    <property type="entry name" value="MrpA_C/MbhD"/>
</dbReference>
<dbReference type="RefSeq" id="WP_048090845.1">
    <property type="nucleotide sequence ID" value="NZ_CP009552.1"/>
</dbReference>
<dbReference type="STRING" id="565033.GACE_0452"/>
<dbReference type="KEGG" id="gac:GACE_0452"/>
<gene>
    <name evidence="9" type="ORF">GACE_0452</name>
</gene>
<feature type="transmembrane region" description="Helical" evidence="6">
    <location>
        <begin position="6"/>
        <end position="23"/>
    </location>
</feature>
<evidence type="ECO:0000313" key="9">
    <source>
        <dbReference type="EMBL" id="AIY89510.1"/>
    </source>
</evidence>
<evidence type="ECO:0000256" key="3">
    <source>
        <dbReference type="ARBA" id="ARBA00022692"/>
    </source>
</evidence>
<evidence type="ECO:0000259" key="8">
    <source>
        <dbReference type="Pfam" id="PF20501"/>
    </source>
</evidence>
<evidence type="ECO:0000256" key="4">
    <source>
        <dbReference type="ARBA" id="ARBA00022989"/>
    </source>
</evidence>
<proteinExistence type="predicted"/>
<evidence type="ECO:0000256" key="2">
    <source>
        <dbReference type="ARBA" id="ARBA00022475"/>
    </source>
</evidence>
<organism evidence="9 10">
    <name type="scientific">Geoglobus acetivorans</name>
    <dbReference type="NCBI Taxonomy" id="565033"/>
    <lineage>
        <taxon>Archaea</taxon>
        <taxon>Methanobacteriati</taxon>
        <taxon>Methanobacteriota</taxon>
        <taxon>Archaeoglobi</taxon>
        <taxon>Archaeoglobales</taxon>
        <taxon>Archaeoglobaceae</taxon>
        <taxon>Geoglobus</taxon>
    </lineage>
</organism>
<reference evidence="9 10" key="1">
    <citation type="journal article" date="2015" name="Appl. Environ. Microbiol.">
        <title>The Geoglobus acetivorans genome: Fe(III) reduction, acetate utilization, autotrophic growth, and degradation of aromatic compounds in a hyperthermophilic archaeon.</title>
        <authorList>
            <person name="Mardanov A.V."/>
            <person name="Slododkina G.B."/>
            <person name="Slobodkin A.I."/>
            <person name="Beletsky A.V."/>
            <person name="Gavrilov S.N."/>
            <person name="Kublanov I.V."/>
            <person name="Bonch-Osmolovskaya E.A."/>
            <person name="Skryabin K.G."/>
            <person name="Ravin N.V."/>
        </authorList>
    </citation>
    <scope>NUCLEOTIDE SEQUENCE [LARGE SCALE GENOMIC DNA]</scope>
    <source>
        <strain evidence="9 10">SBH6</strain>
    </source>
</reference>
<feature type="domain" description="MrpA C-terminal/MbhE" evidence="8">
    <location>
        <begin position="218"/>
        <end position="264"/>
    </location>
</feature>
<feature type="transmembrane region" description="Helical" evidence="6">
    <location>
        <begin position="85"/>
        <end position="106"/>
    </location>
</feature>
<dbReference type="eggNOG" id="arCOG03077">
    <property type="taxonomic scope" value="Archaea"/>
</dbReference>
<dbReference type="Proteomes" id="UP000030624">
    <property type="component" value="Chromosome"/>
</dbReference>
<evidence type="ECO:0000256" key="6">
    <source>
        <dbReference type="SAM" id="Phobius"/>
    </source>
</evidence>
<dbReference type="EMBL" id="CP009552">
    <property type="protein sequence ID" value="AIY89510.1"/>
    <property type="molecule type" value="Genomic_DNA"/>
</dbReference>
<dbReference type="AlphaFoldDB" id="A0A0A7GBT2"/>
<dbReference type="GeneID" id="24797056"/>
<dbReference type="Gene3D" id="1.20.120.1200">
    <property type="entry name" value="NADH-ubiquinone/plastoquinone oxidoreductase chain 6, subunit NuoJ"/>
    <property type="match status" value="1"/>
</dbReference>
<keyword evidence="4 6" id="KW-1133">Transmembrane helix</keyword>
<evidence type="ECO:0000256" key="5">
    <source>
        <dbReference type="ARBA" id="ARBA00023136"/>
    </source>
</evidence>
<accession>A0A0A7GBT2</accession>
<protein>
    <submittedName>
        <fullName evidence="9">Monovalent cation/H+ antiporter subunit A</fullName>
    </submittedName>
</protein>
<comment type="subcellular location">
    <subcellularLocation>
        <location evidence="1">Cell membrane</location>
        <topology evidence="1">Multi-pass membrane protein</topology>
    </subcellularLocation>
</comment>
<feature type="domain" description="MrpA C-terminal/MbhD" evidence="7">
    <location>
        <begin position="11"/>
        <end position="77"/>
    </location>
</feature>
<evidence type="ECO:0000256" key="1">
    <source>
        <dbReference type="ARBA" id="ARBA00004651"/>
    </source>
</evidence>
<dbReference type="Pfam" id="PF20501">
    <property type="entry name" value="MbhE"/>
    <property type="match status" value="1"/>
</dbReference>
<evidence type="ECO:0000259" key="7">
    <source>
        <dbReference type="Pfam" id="PF13244"/>
    </source>
</evidence>
<keyword evidence="5 6" id="KW-0472">Membrane</keyword>